<sequence>MRTVINGPFPPIPPHGEDGCGQGKTSQPIFIDGFSSFAISPPLSHFLLLCSDLLVFHVSRCTAVTPCAPPSSSSLQAKHCRRLYKRGVYHLSLPSLPYRTVQHHRCVSQAIPSSPISSDEENPALTVSSYPSKGYAEFGGTALLPWALHPLLTRQSSNLHLLDFIRHCAQWTDSSEGGSEREGVKCVSRPWAASLIAACP</sequence>
<evidence type="ECO:0000313" key="3">
    <source>
        <dbReference type="Proteomes" id="UP000799441"/>
    </source>
</evidence>
<evidence type="ECO:0000256" key="1">
    <source>
        <dbReference type="SAM" id="MobiDB-lite"/>
    </source>
</evidence>
<dbReference type="EMBL" id="MU003809">
    <property type="protein sequence ID" value="KAF2719640.1"/>
    <property type="molecule type" value="Genomic_DNA"/>
</dbReference>
<protein>
    <submittedName>
        <fullName evidence="2">Uncharacterized protein</fullName>
    </submittedName>
</protein>
<gene>
    <name evidence="2" type="ORF">K431DRAFT_109337</name>
</gene>
<organism evidence="2 3">
    <name type="scientific">Polychaeton citri CBS 116435</name>
    <dbReference type="NCBI Taxonomy" id="1314669"/>
    <lineage>
        <taxon>Eukaryota</taxon>
        <taxon>Fungi</taxon>
        <taxon>Dikarya</taxon>
        <taxon>Ascomycota</taxon>
        <taxon>Pezizomycotina</taxon>
        <taxon>Dothideomycetes</taxon>
        <taxon>Dothideomycetidae</taxon>
        <taxon>Capnodiales</taxon>
        <taxon>Capnodiaceae</taxon>
        <taxon>Polychaeton</taxon>
    </lineage>
</organism>
<evidence type="ECO:0000313" key="2">
    <source>
        <dbReference type="EMBL" id="KAF2719640.1"/>
    </source>
</evidence>
<proteinExistence type="predicted"/>
<feature type="region of interest" description="Disordered" evidence="1">
    <location>
        <begin position="1"/>
        <end position="22"/>
    </location>
</feature>
<comment type="caution">
    <text evidence="2">The sequence shown here is derived from an EMBL/GenBank/DDBJ whole genome shotgun (WGS) entry which is preliminary data.</text>
</comment>
<dbReference type="Proteomes" id="UP000799441">
    <property type="component" value="Unassembled WGS sequence"/>
</dbReference>
<name>A0A9P4UP49_9PEZI</name>
<dbReference type="AlphaFoldDB" id="A0A9P4UP49"/>
<keyword evidence="3" id="KW-1185">Reference proteome</keyword>
<accession>A0A9P4UP49</accession>
<reference evidence="2" key="1">
    <citation type="journal article" date="2020" name="Stud. Mycol.">
        <title>101 Dothideomycetes genomes: a test case for predicting lifestyles and emergence of pathogens.</title>
        <authorList>
            <person name="Haridas S."/>
            <person name="Albert R."/>
            <person name="Binder M."/>
            <person name="Bloem J."/>
            <person name="Labutti K."/>
            <person name="Salamov A."/>
            <person name="Andreopoulos B."/>
            <person name="Baker S."/>
            <person name="Barry K."/>
            <person name="Bills G."/>
            <person name="Bluhm B."/>
            <person name="Cannon C."/>
            <person name="Castanera R."/>
            <person name="Culley D."/>
            <person name="Daum C."/>
            <person name="Ezra D."/>
            <person name="Gonzalez J."/>
            <person name="Henrissat B."/>
            <person name="Kuo A."/>
            <person name="Liang C."/>
            <person name="Lipzen A."/>
            <person name="Lutzoni F."/>
            <person name="Magnuson J."/>
            <person name="Mondo S."/>
            <person name="Nolan M."/>
            <person name="Ohm R."/>
            <person name="Pangilinan J."/>
            <person name="Park H.-J."/>
            <person name="Ramirez L."/>
            <person name="Alfaro M."/>
            <person name="Sun H."/>
            <person name="Tritt A."/>
            <person name="Yoshinaga Y."/>
            <person name="Zwiers L.-H."/>
            <person name="Turgeon B."/>
            <person name="Goodwin S."/>
            <person name="Spatafora J."/>
            <person name="Crous P."/>
            <person name="Grigoriev I."/>
        </authorList>
    </citation>
    <scope>NUCLEOTIDE SEQUENCE</scope>
    <source>
        <strain evidence="2">CBS 116435</strain>
    </source>
</reference>